<accession>A0A0B5DML0</accession>
<evidence type="ECO:0000313" key="3">
    <source>
        <dbReference type="Proteomes" id="UP000031521"/>
    </source>
</evidence>
<name>A0A0B5DML0_9RHOB</name>
<sequence length="144" mass="16227">METIERLAIEADCTRLMTTFSLCSDTFEYDRAMALFVPDCTFTRGTETFEGHEGLRSVLDRRDRNRITRHLVSNILIDVVDETTATGQAYALVFGHRGKLAEGEEAPLGTPDSLVLFHGGFVRTDAGWRIKSWKIGLSFRRPAE</sequence>
<feature type="domain" description="SnoaL-like" evidence="1">
    <location>
        <begin position="6"/>
        <end position="134"/>
    </location>
</feature>
<proteinExistence type="predicted"/>
<protein>
    <recommendedName>
        <fullName evidence="1">SnoaL-like domain-containing protein</fullName>
    </recommendedName>
</protein>
<dbReference type="KEGG" id="cid:P73_0168"/>
<dbReference type="RefSeq" id="WP_043868054.1">
    <property type="nucleotide sequence ID" value="NZ_CP004393.1"/>
</dbReference>
<dbReference type="HOGENOM" id="CLU_106738_8_0_5"/>
<keyword evidence="3" id="KW-1185">Reference proteome</keyword>
<dbReference type="SUPFAM" id="SSF54427">
    <property type="entry name" value="NTF2-like"/>
    <property type="match status" value="1"/>
</dbReference>
<dbReference type="InterPro" id="IPR037401">
    <property type="entry name" value="SnoaL-like"/>
</dbReference>
<dbReference type="AlphaFoldDB" id="A0A0B5DML0"/>
<reference evidence="2 3" key="1">
    <citation type="journal article" date="2014" name="Int. J. Syst. Evol. Microbiol.">
        <title>Celeribacter indicus sp. nov., a polycyclic aromatic hydrocarbon-degrading bacterium from deep-sea sediment and reclassification of Huaishuia halophila as Celeribacter halophilus comb. nov.</title>
        <authorList>
            <person name="Lai Q."/>
            <person name="Cao J."/>
            <person name="Yuan J."/>
            <person name="Li F."/>
            <person name="Shao Z."/>
        </authorList>
    </citation>
    <scope>NUCLEOTIDE SEQUENCE [LARGE SCALE GENOMIC DNA]</scope>
    <source>
        <strain evidence="2">P73</strain>
    </source>
</reference>
<dbReference type="Pfam" id="PF13577">
    <property type="entry name" value="SnoaL_4"/>
    <property type="match status" value="1"/>
</dbReference>
<evidence type="ECO:0000259" key="1">
    <source>
        <dbReference type="Pfam" id="PF13577"/>
    </source>
</evidence>
<dbReference type="Gene3D" id="3.10.450.50">
    <property type="match status" value="1"/>
</dbReference>
<dbReference type="EMBL" id="CP004393">
    <property type="protein sequence ID" value="AJE44883.1"/>
    <property type="molecule type" value="Genomic_DNA"/>
</dbReference>
<gene>
    <name evidence="2" type="ORF">P73_0168</name>
</gene>
<dbReference type="STRING" id="1208324.P73_0168"/>
<dbReference type="OrthoDB" id="2860904at2"/>
<dbReference type="Proteomes" id="UP000031521">
    <property type="component" value="Chromosome"/>
</dbReference>
<dbReference type="InterPro" id="IPR032710">
    <property type="entry name" value="NTF2-like_dom_sf"/>
</dbReference>
<organism evidence="2 3">
    <name type="scientific">Celeribacter indicus</name>
    <dbReference type="NCBI Taxonomy" id="1208324"/>
    <lineage>
        <taxon>Bacteria</taxon>
        <taxon>Pseudomonadati</taxon>
        <taxon>Pseudomonadota</taxon>
        <taxon>Alphaproteobacteria</taxon>
        <taxon>Rhodobacterales</taxon>
        <taxon>Roseobacteraceae</taxon>
        <taxon>Celeribacter</taxon>
    </lineage>
</organism>
<evidence type="ECO:0000313" key="2">
    <source>
        <dbReference type="EMBL" id="AJE44883.1"/>
    </source>
</evidence>